<dbReference type="SMART" id="SM00387">
    <property type="entry name" value="HATPase_c"/>
    <property type="match status" value="1"/>
</dbReference>
<evidence type="ECO:0000259" key="7">
    <source>
        <dbReference type="PROSITE" id="PS50109"/>
    </source>
</evidence>
<evidence type="ECO:0000256" key="6">
    <source>
        <dbReference type="PROSITE-ProRule" id="PRU00169"/>
    </source>
</evidence>
<dbReference type="PANTHER" id="PTHR43547">
    <property type="entry name" value="TWO-COMPONENT HISTIDINE KINASE"/>
    <property type="match status" value="1"/>
</dbReference>
<dbReference type="InterPro" id="IPR036097">
    <property type="entry name" value="HisK_dim/P_sf"/>
</dbReference>
<evidence type="ECO:0000256" key="2">
    <source>
        <dbReference type="ARBA" id="ARBA00012438"/>
    </source>
</evidence>
<dbReference type="Pfam" id="PF00512">
    <property type="entry name" value="HisKA"/>
    <property type="match status" value="1"/>
</dbReference>
<dbReference type="SMART" id="SM00388">
    <property type="entry name" value="HisKA"/>
    <property type="match status" value="1"/>
</dbReference>
<dbReference type="InterPro" id="IPR001789">
    <property type="entry name" value="Sig_transdc_resp-reg_receiver"/>
</dbReference>
<evidence type="ECO:0000256" key="4">
    <source>
        <dbReference type="ARBA" id="ARBA00022777"/>
    </source>
</evidence>
<dbReference type="InterPro" id="IPR005467">
    <property type="entry name" value="His_kinase_dom"/>
</dbReference>
<dbReference type="PANTHER" id="PTHR43547:SF2">
    <property type="entry name" value="HYBRID SIGNAL TRANSDUCTION HISTIDINE KINASE C"/>
    <property type="match status" value="1"/>
</dbReference>
<dbReference type="EMBL" id="JAALHA020000026">
    <property type="protein sequence ID" value="MDR9899685.1"/>
    <property type="molecule type" value="Genomic_DNA"/>
</dbReference>
<protein>
    <recommendedName>
        <fullName evidence="2">histidine kinase</fullName>
        <ecNumber evidence="2">2.7.13.3</ecNumber>
    </recommendedName>
</protein>
<dbReference type="InterPro" id="IPR004358">
    <property type="entry name" value="Sig_transdc_His_kin-like_C"/>
</dbReference>
<dbReference type="AlphaFoldDB" id="A0AAP5IHJ7"/>
<proteinExistence type="predicted"/>
<evidence type="ECO:0000313" key="9">
    <source>
        <dbReference type="EMBL" id="MDR9899685.1"/>
    </source>
</evidence>
<dbReference type="InterPro" id="IPR003594">
    <property type="entry name" value="HATPase_dom"/>
</dbReference>
<dbReference type="RefSeq" id="WP_208339331.1">
    <property type="nucleotide sequence ID" value="NZ_CAWQFN010000520.1"/>
</dbReference>
<evidence type="ECO:0000259" key="8">
    <source>
        <dbReference type="PROSITE" id="PS50110"/>
    </source>
</evidence>
<keyword evidence="4" id="KW-0808">Transferase</keyword>
<dbReference type="SUPFAM" id="SSF55874">
    <property type="entry name" value="ATPase domain of HSP90 chaperone/DNA topoisomerase II/histidine kinase"/>
    <property type="match status" value="1"/>
</dbReference>
<dbReference type="Gene3D" id="3.30.565.10">
    <property type="entry name" value="Histidine kinase-like ATPase, C-terminal domain"/>
    <property type="match status" value="1"/>
</dbReference>
<dbReference type="CDD" id="cd17574">
    <property type="entry name" value="REC_OmpR"/>
    <property type="match status" value="1"/>
</dbReference>
<dbReference type="PROSITE" id="PS50109">
    <property type="entry name" value="HIS_KIN"/>
    <property type="match status" value="1"/>
</dbReference>
<dbReference type="CDD" id="cd00075">
    <property type="entry name" value="HATPase"/>
    <property type="match status" value="1"/>
</dbReference>
<dbReference type="Gene3D" id="1.10.287.130">
    <property type="match status" value="1"/>
</dbReference>
<sequence length="366" mass="41089">MYQILVIEDETSIRQNLLDLLALEDFKVISAENGQIGLQLAQQTIPDLIICDVMMPELDGHNVLKILRQEPTTATIPFIFLTAKSDKTDFRQGMELGADDYLTKPFTRAELLTAITSRLEKQAVFNQQSQQKLDDLRSSITLSLPHEMRTPLNGILGFSELLIKDVDILNSHEIREMAEGIHKSATRLLRLIQNFLLYAELEIISSAPERINLMQSYRTVFPTVALTNLIIEKAKQVGRTGDLQVNLSTNCSLKINETKLYKIIEELIDNALKFSSLGTIIQVNTASINNKLILSFLDHGRGMTSAQISELGAYRQFERKLYEQQGSGLGLIIAKRLVELHGGELKINSQPNEKTLVQVVLPCDNS</sequence>
<dbReference type="SMART" id="SM00448">
    <property type="entry name" value="REC"/>
    <property type="match status" value="1"/>
</dbReference>
<dbReference type="InterPro" id="IPR011006">
    <property type="entry name" value="CheY-like_superfamily"/>
</dbReference>
<organism evidence="9 10">
    <name type="scientific">Aetokthonos hydrillicola Thurmond2011</name>
    <dbReference type="NCBI Taxonomy" id="2712845"/>
    <lineage>
        <taxon>Bacteria</taxon>
        <taxon>Bacillati</taxon>
        <taxon>Cyanobacteriota</taxon>
        <taxon>Cyanophyceae</taxon>
        <taxon>Nostocales</taxon>
        <taxon>Hapalosiphonaceae</taxon>
        <taxon>Aetokthonos</taxon>
    </lineage>
</organism>
<dbReference type="SUPFAM" id="SSF52172">
    <property type="entry name" value="CheY-like"/>
    <property type="match status" value="1"/>
</dbReference>
<keyword evidence="3 6" id="KW-0597">Phosphoprotein</keyword>
<dbReference type="InterPro" id="IPR003661">
    <property type="entry name" value="HisK_dim/P_dom"/>
</dbReference>
<keyword evidence="10" id="KW-1185">Reference proteome</keyword>
<evidence type="ECO:0000313" key="10">
    <source>
        <dbReference type="Proteomes" id="UP000667802"/>
    </source>
</evidence>
<dbReference type="Pfam" id="PF02518">
    <property type="entry name" value="HATPase_c"/>
    <property type="match status" value="1"/>
</dbReference>
<dbReference type="SUPFAM" id="SSF47384">
    <property type="entry name" value="Homodimeric domain of signal transducing histidine kinase"/>
    <property type="match status" value="1"/>
</dbReference>
<dbReference type="Pfam" id="PF00072">
    <property type="entry name" value="Response_reg"/>
    <property type="match status" value="1"/>
</dbReference>
<dbReference type="PROSITE" id="PS50110">
    <property type="entry name" value="RESPONSE_REGULATORY"/>
    <property type="match status" value="1"/>
</dbReference>
<evidence type="ECO:0000256" key="3">
    <source>
        <dbReference type="ARBA" id="ARBA00022553"/>
    </source>
</evidence>
<feature type="modified residue" description="4-aspartylphosphate" evidence="6">
    <location>
        <position position="52"/>
    </location>
</feature>
<dbReference type="EC" id="2.7.13.3" evidence="2"/>
<comment type="caution">
    <text evidence="9">The sequence shown here is derived from an EMBL/GenBank/DDBJ whole genome shotgun (WGS) entry which is preliminary data.</text>
</comment>
<reference evidence="10" key="1">
    <citation type="journal article" date="2021" name="Science">
        <title>Hunting the eagle killer: A cyanobacterial neurotoxin causes vacuolar myelinopathy.</title>
        <authorList>
            <person name="Breinlinger S."/>
            <person name="Phillips T.J."/>
            <person name="Haram B.N."/>
            <person name="Mares J."/>
            <person name="Martinez Yerena J.A."/>
            <person name="Hrouzek P."/>
            <person name="Sobotka R."/>
            <person name="Henderson W.M."/>
            <person name="Schmieder P."/>
            <person name="Williams S.M."/>
            <person name="Lauderdale J.D."/>
            <person name="Wilde H.D."/>
            <person name="Gerrin W."/>
            <person name="Kust A."/>
            <person name="Washington J.W."/>
            <person name="Wagner C."/>
            <person name="Geier B."/>
            <person name="Liebeke M."/>
            <person name="Enke H."/>
            <person name="Niedermeyer T.H.J."/>
            <person name="Wilde S.B."/>
        </authorList>
    </citation>
    <scope>NUCLEOTIDE SEQUENCE [LARGE SCALE GENOMIC DNA]</scope>
    <source>
        <strain evidence="10">Thurmond2011</strain>
    </source>
</reference>
<accession>A0AAP5IHJ7</accession>
<dbReference type="GO" id="GO:0000155">
    <property type="term" value="F:phosphorelay sensor kinase activity"/>
    <property type="evidence" value="ECO:0007669"/>
    <property type="project" value="InterPro"/>
</dbReference>
<feature type="domain" description="Response regulatory" evidence="8">
    <location>
        <begin position="3"/>
        <end position="119"/>
    </location>
</feature>
<keyword evidence="5" id="KW-0902">Two-component regulatory system</keyword>
<dbReference type="Gene3D" id="3.40.50.2300">
    <property type="match status" value="1"/>
</dbReference>
<dbReference type="PRINTS" id="PR00344">
    <property type="entry name" value="BCTRLSENSOR"/>
</dbReference>
<comment type="catalytic activity">
    <reaction evidence="1">
        <text>ATP + protein L-histidine = ADP + protein N-phospho-L-histidine.</text>
        <dbReference type="EC" id="2.7.13.3"/>
    </reaction>
</comment>
<keyword evidence="4" id="KW-0418">Kinase</keyword>
<evidence type="ECO:0000256" key="1">
    <source>
        <dbReference type="ARBA" id="ARBA00000085"/>
    </source>
</evidence>
<dbReference type="CDD" id="cd00082">
    <property type="entry name" value="HisKA"/>
    <property type="match status" value="1"/>
</dbReference>
<feature type="domain" description="Histidine kinase" evidence="7">
    <location>
        <begin position="143"/>
        <end position="365"/>
    </location>
</feature>
<name>A0AAP5IHJ7_9CYAN</name>
<dbReference type="Proteomes" id="UP000667802">
    <property type="component" value="Unassembled WGS sequence"/>
</dbReference>
<evidence type="ECO:0000256" key="5">
    <source>
        <dbReference type="ARBA" id="ARBA00023012"/>
    </source>
</evidence>
<gene>
    <name evidence="9" type="ORF">G7B40_034770</name>
</gene>
<dbReference type="InterPro" id="IPR036890">
    <property type="entry name" value="HATPase_C_sf"/>
</dbReference>